<organism evidence="5">
    <name type="scientific">Escherichia coli</name>
    <dbReference type="NCBI Taxonomy" id="562"/>
    <lineage>
        <taxon>Bacteria</taxon>
        <taxon>Pseudomonadati</taxon>
        <taxon>Pseudomonadota</taxon>
        <taxon>Gammaproteobacteria</taxon>
        <taxon>Enterobacterales</taxon>
        <taxon>Enterobacteriaceae</taxon>
        <taxon>Escherichia</taxon>
    </lineage>
</organism>
<dbReference type="InterPro" id="IPR001638">
    <property type="entry name" value="Solute-binding_3/MltF_N"/>
</dbReference>
<reference evidence="5" key="1">
    <citation type="submission" date="2018-10" db="EMBL/GenBank/DDBJ databases">
        <authorList>
            <consortium name="NARMS: The National Antimicrobial Resistance Monitoring System"/>
        </authorList>
    </citation>
    <scope>NUCLEOTIDE SEQUENCE [LARGE SCALE GENOMIC DNA]</scope>
    <source>
        <strain evidence="5">CVM N17EC0388</strain>
    </source>
</reference>
<evidence type="ECO:0000256" key="3">
    <source>
        <dbReference type="SAM" id="SignalP"/>
    </source>
</evidence>
<keyword evidence="2 3" id="KW-0732">Signal</keyword>
<dbReference type="AlphaFoldDB" id="A0A3L0Y9K8"/>
<evidence type="ECO:0000256" key="2">
    <source>
        <dbReference type="ARBA" id="ARBA00022729"/>
    </source>
</evidence>
<protein>
    <submittedName>
        <fullName evidence="5">Glutamine ABC transporter substrate-binding protein</fullName>
    </submittedName>
</protein>
<sequence length="254" mass="29102">MRKLPLLCLLFPLWLQAKELVIGGTLEPPLKFLDDKAQPGGLDVDVVTAIFNKLKIPIKIELTDAGARLTRNAETGVYDLVMTHSYKPERESYLLYPQQSHLRHSWHFFVRKADMLRIRYDTLEDLKPWRIGLTKDFAYTPELAAALKDPAYQIQEIPINQLQLRKLIAGRIDTVPMPLVTAFAQIRDEGLEGKLDYLPKPLKASPYYTVWTKAKADADTPAMMAAYDAELLRMKRDGRLKAIYDKYGIPYIEP</sequence>
<dbReference type="PANTHER" id="PTHR35936:SF25">
    <property type="entry name" value="ABC TRANSPORTER SUBSTRATE-BINDING PROTEIN"/>
    <property type="match status" value="1"/>
</dbReference>
<feature type="chain" id="PRO_5018096235" evidence="3">
    <location>
        <begin position="18"/>
        <end position="254"/>
    </location>
</feature>
<dbReference type="PANTHER" id="PTHR35936">
    <property type="entry name" value="MEMBRANE-BOUND LYTIC MUREIN TRANSGLYCOSYLASE F"/>
    <property type="match status" value="1"/>
</dbReference>
<dbReference type="GO" id="GO:0030313">
    <property type="term" value="C:cell envelope"/>
    <property type="evidence" value="ECO:0007669"/>
    <property type="project" value="UniProtKB-ARBA"/>
</dbReference>
<evidence type="ECO:0000256" key="1">
    <source>
        <dbReference type="ARBA" id="ARBA00010333"/>
    </source>
</evidence>
<dbReference type="Gene3D" id="3.40.190.10">
    <property type="entry name" value="Periplasmic binding protein-like II"/>
    <property type="match status" value="2"/>
</dbReference>
<dbReference type="Pfam" id="PF00497">
    <property type="entry name" value="SBP_bac_3"/>
    <property type="match status" value="1"/>
</dbReference>
<gene>
    <name evidence="5" type="ORF">D9F05_05940</name>
</gene>
<feature type="domain" description="Solute-binding protein family 3/N-terminal" evidence="4">
    <location>
        <begin position="19"/>
        <end position="250"/>
    </location>
</feature>
<accession>A0A3L0Y9K8</accession>
<comment type="caution">
    <text evidence="5">The sequence shown here is derived from an EMBL/GenBank/DDBJ whole genome shotgun (WGS) entry which is preliminary data.</text>
</comment>
<dbReference type="EMBL" id="RNRV01000007">
    <property type="protein sequence ID" value="MHO03913.1"/>
    <property type="molecule type" value="Genomic_DNA"/>
</dbReference>
<dbReference type="SMART" id="SM00062">
    <property type="entry name" value="PBPb"/>
    <property type="match status" value="1"/>
</dbReference>
<evidence type="ECO:0000313" key="5">
    <source>
        <dbReference type="EMBL" id="MHO03913.1"/>
    </source>
</evidence>
<proteinExistence type="inferred from homology"/>
<feature type="signal peptide" evidence="3">
    <location>
        <begin position="1"/>
        <end position="17"/>
    </location>
</feature>
<dbReference type="SUPFAM" id="SSF53850">
    <property type="entry name" value="Periplasmic binding protein-like II"/>
    <property type="match status" value="1"/>
</dbReference>
<evidence type="ECO:0000259" key="4">
    <source>
        <dbReference type="SMART" id="SM00062"/>
    </source>
</evidence>
<comment type="similarity">
    <text evidence="1">Belongs to the bacterial solute-binding protein 3 family.</text>
</comment>
<name>A0A3L0Y9K8_ECOLX</name>